<dbReference type="GO" id="GO:0009245">
    <property type="term" value="P:lipid A biosynthetic process"/>
    <property type="evidence" value="ECO:0007669"/>
    <property type="project" value="TreeGrafter"/>
</dbReference>
<proteinExistence type="inferred from homology"/>
<accession>A0A9Y2P623</accession>
<feature type="domain" description="3-deoxy-D-manno-octulosonic-acid transferase N-terminal" evidence="9">
    <location>
        <begin position="25"/>
        <end position="187"/>
    </location>
</feature>
<dbReference type="AlphaFoldDB" id="A0A9Y2P623"/>
<dbReference type="EMBL" id="CP127247">
    <property type="protein sequence ID" value="WIY26969.1"/>
    <property type="molecule type" value="Genomic_DNA"/>
</dbReference>
<organism evidence="10 11">
    <name type="scientific">Parasedimentitalea psychrophila</name>
    <dbReference type="NCBI Taxonomy" id="2997337"/>
    <lineage>
        <taxon>Bacteria</taxon>
        <taxon>Pseudomonadati</taxon>
        <taxon>Pseudomonadota</taxon>
        <taxon>Alphaproteobacteria</taxon>
        <taxon>Rhodobacterales</taxon>
        <taxon>Paracoccaceae</taxon>
        <taxon>Parasedimentitalea</taxon>
    </lineage>
</organism>
<dbReference type="Gene3D" id="3.40.50.2000">
    <property type="entry name" value="Glycogen Phosphorylase B"/>
    <property type="match status" value="1"/>
</dbReference>
<dbReference type="GO" id="GO:0043842">
    <property type="term" value="F:Kdo transferase activity"/>
    <property type="evidence" value="ECO:0007669"/>
    <property type="project" value="UniProtKB-EC"/>
</dbReference>
<dbReference type="InterPro" id="IPR039901">
    <property type="entry name" value="Kdotransferase"/>
</dbReference>
<evidence type="ECO:0000256" key="8">
    <source>
        <dbReference type="RuleBase" id="RU365103"/>
    </source>
</evidence>
<comment type="catalytic activity">
    <reaction evidence="7 8">
        <text>lipid IVA (E. coli) + CMP-3-deoxy-beta-D-manno-octulosonate = alpha-Kdo-(2-&gt;6)-lipid IVA (E. coli) + CMP + H(+)</text>
        <dbReference type="Rhea" id="RHEA:28066"/>
        <dbReference type="ChEBI" id="CHEBI:15378"/>
        <dbReference type="ChEBI" id="CHEBI:58603"/>
        <dbReference type="ChEBI" id="CHEBI:60364"/>
        <dbReference type="ChEBI" id="CHEBI:60377"/>
        <dbReference type="ChEBI" id="CHEBI:85987"/>
        <dbReference type="EC" id="2.4.99.12"/>
    </reaction>
</comment>
<dbReference type="Pfam" id="PF04413">
    <property type="entry name" value="Glycos_transf_N"/>
    <property type="match status" value="1"/>
</dbReference>
<evidence type="ECO:0000313" key="10">
    <source>
        <dbReference type="EMBL" id="WIY26969.1"/>
    </source>
</evidence>
<evidence type="ECO:0000256" key="7">
    <source>
        <dbReference type="ARBA" id="ARBA00049183"/>
    </source>
</evidence>
<comment type="similarity">
    <text evidence="8">Belongs to the glycosyltransferase group 1 family.</text>
</comment>
<protein>
    <recommendedName>
        <fullName evidence="4 8">3-deoxy-D-manno-octulosonic acid transferase</fullName>
        <shortName evidence="8">Kdo transferase</shortName>
        <ecNumber evidence="3 8">2.4.99.12</ecNumber>
    </recommendedName>
    <alternativeName>
        <fullName evidence="6 8">Lipid IV(A) 3-deoxy-D-manno-octulosonic acid transferase</fullName>
    </alternativeName>
</protein>
<keyword evidence="8" id="KW-1003">Cell membrane</keyword>
<keyword evidence="8" id="KW-0448">Lipopolysaccharide biosynthesis</keyword>
<keyword evidence="11" id="KW-1185">Reference proteome</keyword>
<sequence length="406" mass="44598">MGLPSPSTRAKPWRKSAAVDAWPPRPKGELIWAHATSTERFFALGDLGQRLKMMRPDLSLILTCEPDLTPLPTPDGYDPVIGELPADQPADVRSFLNHWRPDICLWTGGNLRPVLMRACSERGINALLIDIEADELPARGRRWLPDKSRKLLDKFSVILTPSPAAFAQLRRSSLAAEKITLTSRLRLSSTLPAYHEDELSRMRGNLGSRQVWLSAHTRMGEIDTIIGAHRNALRLLHRLLLVLSIEQYSDLDAARDALKDTGLRWADWEAGEDLDDNTQVLLTCDEDLGLWFRVAPLSLLAGTLEAGASGHNPMGAAALGSAILHGPHVGPHAPLYDRLTTAGAAQQVQGKDELAVQIIQLSAPDKAAEMAVAGWQVVTESAELTDLLLDKIQDMLDLREARHATP</sequence>
<evidence type="ECO:0000256" key="4">
    <source>
        <dbReference type="ARBA" id="ARBA00019077"/>
    </source>
</evidence>
<dbReference type="GO" id="GO:0009244">
    <property type="term" value="P:lipopolysaccharide core region biosynthetic process"/>
    <property type="evidence" value="ECO:0007669"/>
    <property type="project" value="UniProtKB-UniRule"/>
</dbReference>
<evidence type="ECO:0000259" key="9">
    <source>
        <dbReference type="Pfam" id="PF04413"/>
    </source>
</evidence>
<evidence type="ECO:0000256" key="2">
    <source>
        <dbReference type="ARBA" id="ARBA00004713"/>
    </source>
</evidence>
<dbReference type="InterPro" id="IPR007507">
    <property type="entry name" value="Glycos_transf_N"/>
</dbReference>
<evidence type="ECO:0000256" key="3">
    <source>
        <dbReference type="ARBA" id="ARBA00012621"/>
    </source>
</evidence>
<evidence type="ECO:0000256" key="1">
    <source>
        <dbReference type="ARBA" id="ARBA00003394"/>
    </source>
</evidence>
<comment type="function">
    <text evidence="1 8">Involved in lipopolysaccharide (LPS) biosynthesis. Catalyzes the transfer of 3-deoxy-D-manno-octulosonate (Kdo) residue(s) from CMP-Kdo to lipid IV(A), the tetraacyldisaccharide-1,4'-bisphosphate precursor of lipid A.</text>
</comment>
<gene>
    <name evidence="10" type="ORF">QPJ95_08675</name>
</gene>
<dbReference type="InterPro" id="IPR038107">
    <property type="entry name" value="Glycos_transf_N_sf"/>
</dbReference>
<evidence type="ECO:0000313" key="11">
    <source>
        <dbReference type="Proteomes" id="UP001238334"/>
    </source>
</evidence>
<dbReference type="KEGG" id="ppso:QPJ95_08675"/>
<comment type="subcellular location">
    <subcellularLocation>
        <location evidence="8">Cell membrane</location>
    </subcellularLocation>
</comment>
<dbReference type="RefSeq" id="WP_270917411.1">
    <property type="nucleotide sequence ID" value="NZ_CP127247.1"/>
</dbReference>
<evidence type="ECO:0000256" key="6">
    <source>
        <dbReference type="ARBA" id="ARBA00031445"/>
    </source>
</evidence>
<evidence type="ECO:0000256" key="5">
    <source>
        <dbReference type="ARBA" id="ARBA00022679"/>
    </source>
</evidence>
<reference evidence="10 11" key="1">
    <citation type="submission" date="2023-06" db="EMBL/GenBank/DDBJ databases">
        <title>Parasedimentitalea psychrophila sp. nov., a psychrophilic bacterium isolated from deep-sea sediment.</title>
        <authorList>
            <person name="Li A."/>
        </authorList>
    </citation>
    <scope>NUCLEOTIDE SEQUENCE [LARGE SCALE GENOMIC DNA]</scope>
    <source>
        <strain evidence="10 11">QS115</strain>
    </source>
</reference>
<keyword evidence="5 8" id="KW-0808">Transferase</keyword>
<dbReference type="Gene3D" id="3.40.50.11720">
    <property type="entry name" value="3-Deoxy-D-manno-octulosonic-acid transferase, N-terminal domain"/>
    <property type="match status" value="1"/>
</dbReference>
<dbReference type="PANTHER" id="PTHR42755:SF1">
    <property type="entry name" value="3-DEOXY-D-MANNO-OCTULOSONIC ACID TRANSFERASE, MITOCHONDRIAL-RELATED"/>
    <property type="match status" value="1"/>
</dbReference>
<comment type="pathway">
    <text evidence="2 8">Bacterial outer membrane biogenesis; LPS core biosynthesis.</text>
</comment>
<dbReference type="EC" id="2.4.99.12" evidence="3 8"/>
<dbReference type="GO" id="GO:0005886">
    <property type="term" value="C:plasma membrane"/>
    <property type="evidence" value="ECO:0007669"/>
    <property type="project" value="UniProtKB-SubCell"/>
</dbReference>
<keyword evidence="8" id="KW-0472">Membrane</keyword>
<name>A0A9Y2P623_9RHOB</name>
<dbReference type="Proteomes" id="UP001238334">
    <property type="component" value="Chromosome"/>
</dbReference>
<dbReference type="PANTHER" id="PTHR42755">
    <property type="entry name" value="3-DEOXY-MANNO-OCTULOSONATE CYTIDYLYLTRANSFERASE"/>
    <property type="match status" value="1"/>
</dbReference>